<evidence type="ECO:0000313" key="3">
    <source>
        <dbReference type="Proteomes" id="UP000831785"/>
    </source>
</evidence>
<dbReference type="Proteomes" id="UP000831785">
    <property type="component" value="Chromosome"/>
</dbReference>
<dbReference type="RefSeq" id="WP_244723097.1">
    <property type="nucleotide sequence ID" value="NZ_CP095049.1"/>
</dbReference>
<evidence type="ECO:0000313" key="2">
    <source>
        <dbReference type="EMBL" id="UOQ55084.1"/>
    </source>
</evidence>
<feature type="transmembrane region" description="Helical" evidence="1">
    <location>
        <begin position="36"/>
        <end position="59"/>
    </location>
</feature>
<protein>
    <submittedName>
        <fullName evidence="2">Uncharacterized protein</fullName>
    </submittedName>
</protein>
<sequence>MDLLFVIGFIVLFWLALRAIYWIFSAESVGQGVERLASTAAAGTVLFWLVAGLLMGIGLEEDAKERQRTTGESLFGG</sequence>
<evidence type="ECO:0000256" key="1">
    <source>
        <dbReference type="SAM" id="Phobius"/>
    </source>
</evidence>
<proteinExistence type="predicted"/>
<name>A0ABY4FEQ2_9BACT</name>
<accession>A0ABY4FEQ2</accession>
<keyword evidence="1" id="KW-0812">Transmembrane</keyword>
<feature type="transmembrane region" description="Helical" evidence="1">
    <location>
        <begin position="5"/>
        <end position="24"/>
    </location>
</feature>
<keyword evidence="1" id="KW-0472">Membrane</keyword>
<dbReference type="EMBL" id="CP095049">
    <property type="protein sequence ID" value="UOQ55084.1"/>
    <property type="molecule type" value="Genomic_DNA"/>
</dbReference>
<keyword evidence="3" id="KW-1185">Reference proteome</keyword>
<organism evidence="2 3">
    <name type="scientific">Hymenobacter cellulosivorans</name>
    <dbReference type="NCBI Taxonomy" id="2932249"/>
    <lineage>
        <taxon>Bacteria</taxon>
        <taxon>Pseudomonadati</taxon>
        <taxon>Bacteroidota</taxon>
        <taxon>Cytophagia</taxon>
        <taxon>Cytophagales</taxon>
        <taxon>Hymenobacteraceae</taxon>
        <taxon>Hymenobacter</taxon>
    </lineage>
</organism>
<reference evidence="2 3" key="1">
    <citation type="submission" date="2022-04" db="EMBL/GenBank/DDBJ databases">
        <title>Hymenobacter sp. isolated from the air.</title>
        <authorList>
            <person name="Won M."/>
            <person name="Lee C.-M."/>
            <person name="Woen H.-Y."/>
            <person name="Kwon S.-W."/>
        </authorList>
    </citation>
    <scope>NUCLEOTIDE SEQUENCE [LARGE SCALE GENOMIC DNA]</scope>
    <source>
        <strain evidence="3">5116 S-27</strain>
    </source>
</reference>
<gene>
    <name evidence="2" type="ORF">MUN80_10065</name>
</gene>
<keyword evidence="1" id="KW-1133">Transmembrane helix</keyword>